<name>A0A9X1D3W2_9HYPH</name>
<dbReference type="SUPFAM" id="SSF53448">
    <property type="entry name" value="Nucleotide-diphospho-sugar transferases"/>
    <property type="match status" value="1"/>
</dbReference>
<evidence type="ECO:0000313" key="2">
    <source>
        <dbReference type="Proteomes" id="UP001138921"/>
    </source>
</evidence>
<gene>
    <name evidence="1" type="ORF">J1C56_00215</name>
</gene>
<proteinExistence type="predicted"/>
<sequence length="322" mass="36993">MRWFDVFARLAGWPEARRPQEPIGFPIAILSFDRPHYLRRTLNSLRSQIGETDHVVLFQDGSWNPKSRRIKADSRDIERCISIFRRIIPWGEIRQAPENLGIALNYERAERHLFEARGAEKALFLEDDLVLSPNYLGVIQQLLAIAEQDHRIGYVSAYGNLWASQSEQQARWHDLIPMHENWGAATTRRAWLAERPFRQAYLALVQSCDYSERDHAAIKAFYAGRGWATGITSQDAARWVACLERGEVRVSSFACHARYIGKHGEHFTPRQFKASRLGNTVMFRGSLPDLKGPTDQQISDWLGTEQARFQGTGQPFYRGHGQ</sequence>
<dbReference type="AlphaFoldDB" id="A0A9X1D3W2"/>
<dbReference type="RefSeq" id="WP_214385026.1">
    <property type="nucleotide sequence ID" value="NZ_JAFLWW010000001.1"/>
</dbReference>
<reference evidence="1" key="2">
    <citation type="submission" date="2021-03" db="EMBL/GenBank/DDBJ databases">
        <authorList>
            <person name="Artuso I."/>
            <person name="Turrini P."/>
            <person name="Pirolo M."/>
            <person name="Lugli G.A."/>
            <person name="Ventura M."/>
            <person name="Visca P."/>
        </authorList>
    </citation>
    <scope>NUCLEOTIDE SEQUENCE</scope>
    <source>
        <strain evidence="1">LMG 26462</strain>
    </source>
</reference>
<reference evidence="1" key="1">
    <citation type="journal article" date="2021" name="Microorganisms">
        <title>Phylogenomic Reconstruction and Metabolic Potential of the Genus Aminobacter.</title>
        <authorList>
            <person name="Artuso I."/>
            <person name="Turrini P."/>
            <person name="Pirolo M."/>
            <person name="Lugli G.A."/>
            <person name="Ventura M."/>
            <person name="Visca P."/>
        </authorList>
    </citation>
    <scope>NUCLEOTIDE SEQUENCE</scope>
    <source>
        <strain evidence="1">LMG 26462</strain>
    </source>
</reference>
<dbReference type="Proteomes" id="UP001138921">
    <property type="component" value="Unassembled WGS sequence"/>
</dbReference>
<dbReference type="Gene3D" id="3.90.550.10">
    <property type="entry name" value="Spore Coat Polysaccharide Biosynthesis Protein SpsA, Chain A"/>
    <property type="match status" value="1"/>
</dbReference>
<evidence type="ECO:0000313" key="1">
    <source>
        <dbReference type="EMBL" id="MBT1154008.1"/>
    </source>
</evidence>
<comment type="caution">
    <text evidence="1">The sequence shown here is derived from an EMBL/GenBank/DDBJ whole genome shotgun (WGS) entry which is preliminary data.</text>
</comment>
<accession>A0A9X1D3W2</accession>
<dbReference type="EMBL" id="JAFLWW010000001">
    <property type="protein sequence ID" value="MBT1154008.1"/>
    <property type="molecule type" value="Genomic_DNA"/>
</dbReference>
<keyword evidence="2" id="KW-1185">Reference proteome</keyword>
<dbReference type="InterPro" id="IPR029044">
    <property type="entry name" value="Nucleotide-diphossugar_trans"/>
</dbReference>
<organism evidence="1 2">
    <name type="scientific">Aminobacter anthyllidis</name>
    <dbReference type="NCBI Taxonomy" id="1035067"/>
    <lineage>
        <taxon>Bacteria</taxon>
        <taxon>Pseudomonadati</taxon>
        <taxon>Pseudomonadota</taxon>
        <taxon>Alphaproteobacteria</taxon>
        <taxon>Hyphomicrobiales</taxon>
        <taxon>Phyllobacteriaceae</taxon>
        <taxon>Aminobacter</taxon>
    </lineage>
</organism>
<protein>
    <submittedName>
        <fullName evidence="1">Glycosyltransferase</fullName>
    </submittedName>
</protein>